<comment type="caution">
    <text evidence="1">The sequence shown here is derived from an EMBL/GenBank/DDBJ whole genome shotgun (WGS) entry which is preliminary data.</text>
</comment>
<evidence type="ECO:0000313" key="1">
    <source>
        <dbReference type="EMBL" id="MBA8796294.1"/>
    </source>
</evidence>
<dbReference type="EMBL" id="JACGWT010000008">
    <property type="protein sequence ID" value="MBA8796294.1"/>
    <property type="molecule type" value="Genomic_DNA"/>
</dbReference>
<organism evidence="1 2">
    <name type="scientific">Microlunatus kandeliicorticis</name>
    <dbReference type="NCBI Taxonomy" id="1759536"/>
    <lineage>
        <taxon>Bacteria</taxon>
        <taxon>Bacillati</taxon>
        <taxon>Actinomycetota</taxon>
        <taxon>Actinomycetes</taxon>
        <taxon>Propionibacteriales</taxon>
        <taxon>Propionibacteriaceae</taxon>
        <taxon>Microlunatus</taxon>
    </lineage>
</organism>
<keyword evidence="2" id="KW-1185">Reference proteome</keyword>
<name>A0A7W3IW41_9ACTN</name>
<dbReference type="Proteomes" id="UP000523079">
    <property type="component" value="Unassembled WGS sequence"/>
</dbReference>
<dbReference type="AlphaFoldDB" id="A0A7W3IW41"/>
<protein>
    <submittedName>
        <fullName evidence="1">Uncharacterized protein</fullName>
    </submittedName>
</protein>
<evidence type="ECO:0000313" key="2">
    <source>
        <dbReference type="Proteomes" id="UP000523079"/>
    </source>
</evidence>
<gene>
    <name evidence="1" type="ORF">FHX74_003947</name>
</gene>
<accession>A0A7W3IW41</accession>
<sequence>MTRFVVPFTKARTRWMFGFHRRLVFFFDQGTL</sequence>
<proteinExistence type="predicted"/>
<reference evidence="1 2" key="1">
    <citation type="submission" date="2020-07" db="EMBL/GenBank/DDBJ databases">
        <title>Sequencing the genomes of 1000 actinobacteria strains.</title>
        <authorList>
            <person name="Klenk H.-P."/>
        </authorList>
    </citation>
    <scope>NUCLEOTIDE SEQUENCE [LARGE SCALE GENOMIC DNA]</scope>
    <source>
        <strain evidence="1 2">DSM 100723</strain>
    </source>
</reference>